<sequence length="294" mass="32765">MEHMPSDCGLFEVREPEAQRIPFVYNSPHSGRAYPVDFVEQSRLDPSSLRRSEDHFVDELFSSAVELGAPLLLAHFPRAFIDVNREPYELDPRMFDGSLPPYANIGSVRVAGGLGTIPRIVAENMEIYSRRLSVEEGLARVEAIYKPYHACLRRLIARTHVQFGFGVLIDCHSMPGNIRVAGSNIRPDFIIGDRYGTSASADLSRTAMHILEDLGFTAVRNKPYAGGFITEHYGRPARGLHALQIEVNRSLYVDETSLLKRPQFPAIAAAIASFMRQMAEYVDLYASHGALAAE</sequence>
<dbReference type="Gene3D" id="3.40.630.40">
    <property type="entry name" value="Zn-dependent exopeptidases"/>
    <property type="match status" value="1"/>
</dbReference>
<gene>
    <name evidence="1" type="ORF">DEM27_06395</name>
</gene>
<keyword evidence="2" id="KW-1185">Reference proteome</keyword>
<dbReference type="Pfam" id="PF05013">
    <property type="entry name" value="FGase"/>
    <property type="match status" value="1"/>
</dbReference>
<dbReference type="OrthoDB" id="9802050at2"/>
<evidence type="ECO:0000313" key="1">
    <source>
        <dbReference type="EMBL" id="PWE57263.1"/>
    </source>
</evidence>
<protein>
    <submittedName>
        <fullName evidence="1">N-formylglutamate amidohydrolase</fullName>
    </submittedName>
</protein>
<dbReference type="Proteomes" id="UP000245252">
    <property type="component" value="Unassembled WGS sequence"/>
</dbReference>
<comment type="caution">
    <text evidence="1">The sequence shown here is derived from an EMBL/GenBank/DDBJ whole genome shotgun (WGS) entry which is preliminary data.</text>
</comment>
<dbReference type="AlphaFoldDB" id="A0A2U2DVA8"/>
<evidence type="ECO:0000313" key="2">
    <source>
        <dbReference type="Proteomes" id="UP000245252"/>
    </source>
</evidence>
<dbReference type="SUPFAM" id="SSF53187">
    <property type="entry name" value="Zn-dependent exopeptidases"/>
    <property type="match status" value="1"/>
</dbReference>
<dbReference type="EMBL" id="QFBC01000002">
    <property type="protein sequence ID" value="PWE57263.1"/>
    <property type="molecule type" value="Genomic_DNA"/>
</dbReference>
<dbReference type="GO" id="GO:0016787">
    <property type="term" value="F:hydrolase activity"/>
    <property type="evidence" value="ECO:0007669"/>
    <property type="project" value="UniProtKB-KW"/>
</dbReference>
<dbReference type="RefSeq" id="WP_109457367.1">
    <property type="nucleotide sequence ID" value="NZ_QFBC01000002.1"/>
</dbReference>
<accession>A0A2U2DVA8</accession>
<proteinExistence type="predicted"/>
<dbReference type="InterPro" id="IPR007709">
    <property type="entry name" value="N-FG_amidohydro"/>
</dbReference>
<keyword evidence="1" id="KW-0378">Hydrolase</keyword>
<organism evidence="1 2">
    <name type="scientific">Metarhizobium album</name>
    <dbReference type="NCBI Taxonomy" id="2182425"/>
    <lineage>
        <taxon>Bacteria</taxon>
        <taxon>Pseudomonadati</taxon>
        <taxon>Pseudomonadota</taxon>
        <taxon>Alphaproteobacteria</taxon>
        <taxon>Hyphomicrobiales</taxon>
        <taxon>Rhizobiaceae</taxon>
        <taxon>Metarhizobium</taxon>
    </lineage>
</organism>
<reference evidence="1 2" key="1">
    <citation type="submission" date="2018-05" db="EMBL/GenBank/DDBJ databases">
        <title>The draft genome of strain NS-104.</title>
        <authorList>
            <person name="Hang P."/>
            <person name="Jiang J."/>
        </authorList>
    </citation>
    <scope>NUCLEOTIDE SEQUENCE [LARGE SCALE GENOMIC DNA]</scope>
    <source>
        <strain evidence="1 2">NS-104</strain>
    </source>
</reference>
<name>A0A2U2DVA8_9HYPH</name>